<feature type="modified residue" description="N6-(pyridoxal phosphate)lysine" evidence="2">
    <location>
        <position position="39"/>
    </location>
</feature>
<dbReference type="PANTHER" id="PTHR10146">
    <property type="entry name" value="PROLINE SYNTHETASE CO-TRANSCRIBED BACTERIAL HOMOLOG PROTEIN"/>
    <property type="match status" value="1"/>
</dbReference>
<dbReference type="Gene3D" id="3.20.20.10">
    <property type="entry name" value="Alanine racemase"/>
    <property type="match status" value="1"/>
</dbReference>
<proteinExistence type="inferred from homology"/>
<dbReference type="EMBL" id="BAAAPB010000002">
    <property type="protein sequence ID" value="GAA1961322.1"/>
    <property type="molecule type" value="Genomic_DNA"/>
</dbReference>
<comment type="similarity">
    <text evidence="2 3">Belongs to the pyridoxal phosphate-binding protein YggS/PROSC family.</text>
</comment>
<keyword evidence="6" id="KW-1185">Reference proteome</keyword>
<protein>
    <recommendedName>
        <fullName evidence="2">Pyridoxal phosphate homeostasis protein</fullName>
        <shortName evidence="2">PLP homeostasis protein</shortName>
    </recommendedName>
</protein>
<sequence length="232" mass="23914">MTRAEELSDNLARVRARIASAATAAGRGDAEVGLVVVTKFFPASDVRLLADLGVADVGENRHQEAEAKAAECADLRLRWHFIGGLQSNKAAAVAAYADVVESVDRPKLLAPLSRGAHERGRTVDVLLQVSLDPPEHGARAGVAPDDLASLAAATVQTEGLALRGLMAVAPLGEDPAAAFDRLARIRAGFLTDHPDATVLSAGMSGDLEQAVAAGATHVRVGSAVLGSRPAVP</sequence>
<gene>
    <name evidence="5" type="ORF">GCM10009798_21360</name>
</gene>
<reference evidence="6" key="1">
    <citation type="journal article" date="2019" name="Int. J. Syst. Evol. Microbiol.">
        <title>The Global Catalogue of Microorganisms (GCM) 10K type strain sequencing project: providing services to taxonomists for standard genome sequencing and annotation.</title>
        <authorList>
            <consortium name="The Broad Institute Genomics Platform"/>
            <consortium name="The Broad Institute Genome Sequencing Center for Infectious Disease"/>
            <person name="Wu L."/>
            <person name="Ma J."/>
        </authorList>
    </citation>
    <scope>NUCLEOTIDE SEQUENCE [LARGE SCALE GENOMIC DNA]</scope>
    <source>
        <strain evidence="6">JCM 15309</strain>
    </source>
</reference>
<dbReference type="HAMAP" id="MF_02087">
    <property type="entry name" value="PLP_homeostasis"/>
    <property type="match status" value="1"/>
</dbReference>
<evidence type="ECO:0000259" key="4">
    <source>
        <dbReference type="Pfam" id="PF01168"/>
    </source>
</evidence>
<dbReference type="Pfam" id="PF01168">
    <property type="entry name" value="Ala_racemase_N"/>
    <property type="match status" value="1"/>
</dbReference>
<dbReference type="InterPro" id="IPR011078">
    <property type="entry name" value="PyrdxlP_homeostasis"/>
</dbReference>
<dbReference type="PANTHER" id="PTHR10146:SF14">
    <property type="entry name" value="PYRIDOXAL PHOSPHATE HOMEOSTASIS PROTEIN"/>
    <property type="match status" value="1"/>
</dbReference>
<organism evidence="5 6">
    <name type="scientific">Nocardioides panacihumi</name>
    <dbReference type="NCBI Taxonomy" id="400774"/>
    <lineage>
        <taxon>Bacteria</taxon>
        <taxon>Bacillati</taxon>
        <taxon>Actinomycetota</taxon>
        <taxon>Actinomycetes</taxon>
        <taxon>Propionibacteriales</taxon>
        <taxon>Nocardioidaceae</taxon>
        <taxon>Nocardioides</taxon>
    </lineage>
</organism>
<dbReference type="SUPFAM" id="SSF51419">
    <property type="entry name" value="PLP-binding barrel"/>
    <property type="match status" value="1"/>
</dbReference>
<evidence type="ECO:0000256" key="2">
    <source>
        <dbReference type="HAMAP-Rule" id="MF_02087"/>
    </source>
</evidence>
<dbReference type="InterPro" id="IPR029066">
    <property type="entry name" value="PLP-binding_barrel"/>
</dbReference>
<name>A0ABP5CBU6_9ACTN</name>
<evidence type="ECO:0000256" key="3">
    <source>
        <dbReference type="RuleBase" id="RU004514"/>
    </source>
</evidence>
<evidence type="ECO:0000313" key="6">
    <source>
        <dbReference type="Proteomes" id="UP001500571"/>
    </source>
</evidence>
<keyword evidence="1 2" id="KW-0663">Pyridoxal phosphate</keyword>
<dbReference type="PIRSF" id="PIRSF004848">
    <property type="entry name" value="YBL036c_PLPDEIII"/>
    <property type="match status" value="1"/>
</dbReference>
<comment type="function">
    <text evidence="2">Pyridoxal 5'-phosphate (PLP)-binding protein, which is involved in PLP homeostasis.</text>
</comment>
<feature type="domain" description="Alanine racemase N-terminal" evidence="4">
    <location>
        <begin position="10"/>
        <end position="229"/>
    </location>
</feature>
<evidence type="ECO:0000313" key="5">
    <source>
        <dbReference type="EMBL" id="GAA1961322.1"/>
    </source>
</evidence>
<evidence type="ECO:0000256" key="1">
    <source>
        <dbReference type="ARBA" id="ARBA00022898"/>
    </source>
</evidence>
<dbReference type="PROSITE" id="PS01211">
    <property type="entry name" value="UPF0001"/>
    <property type="match status" value="1"/>
</dbReference>
<accession>A0ABP5CBU6</accession>
<dbReference type="RefSeq" id="WP_344044811.1">
    <property type="nucleotide sequence ID" value="NZ_BAAAPB010000002.1"/>
</dbReference>
<dbReference type="NCBIfam" id="TIGR00044">
    <property type="entry name" value="YggS family pyridoxal phosphate-dependent enzyme"/>
    <property type="match status" value="1"/>
</dbReference>
<dbReference type="Proteomes" id="UP001500571">
    <property type="component" value="Unassembled WGS sequence"/>
</dbReference>
<comment type="caution">
    <text evidence="5">The sequence shown here is derived from an EMBL/GenBank/DDBJ whole genome shotgun (WGS) entry which is preliminary data.</text>
</comment>
<dbReference type="InterPro" id="IPR001608">
    <property type="entry name" value="Ala_racemase_N"/>
</dbReference>